<proteinExistence type="predicted"/>
<reference evidence="2 4" key="3">
    <citation type="submission" date="2016-01" db="EMBL/GenBank/DDBJ databases">
        <title>Genome Sequences of Twelve Sporeforming Bacillus Species Isolated from Foods.</title>
        <authorList>
            <person name="Berendsen E.M."/>
            <person name="Wells-Bennik M.H."/>
            <person name="Krawcyk A.O."/>
            <person name="De Jong A."/>
            <person name="Holsappel S."/>
            <person name="Eijlander R.T."/>
            <person name="Kuipers O.P."/>
        </authorList>
    </citation>
    <scope>NUCLEOTIDE SEQUENCE [LARGE SCALE GENOMIC DNA]</scope>
    <source>
        <strain evidence="2 4">B4098</strain>
    </source>
</reference>
<evidence type="ECO:0000313" key="3">
    <source>
        <dbReference type="Proteomes" id="UP000032024"/>
    </source>
</evidence>
<dbReference type="Proteomes" id="UP000075288">
    <property type="component" value="Unassembled WGS sequence"/>
</dbReference>
<keyword evidence="3" id="KW-1185">Reference proteome</keyword>
<evidence type="ECO:0000313" key="2">
    <source>
        <dbReference type="EMBL" id="KYC62268.1"/>
    </source>
</evidence>
<dbReference type="Proteomes" id="UP000032024">
    <property type="component" value="Chromosome"/>
</dbReference>
<dbReference type="AlphaFoldDB" id="A0A0C5CD79"/>
<gene>
    <name evidence="2" type="ORF">B4098_1050</name>
    <name evidence="1" type="ORF">SB48_HM08orf06191</name>
</gene>
<organism evidence="2 4">
    <name type="scientific">Heyndrickxia coagulans</name>
    <name type="common">Weizmannia coagulans</name>
    <dbReference type="NCBI Taxonomy" id="1398"/>
    <lineage>
        <taxon>Bacteria</taxon>
        <taxon>Bacillati</taxon>
        <taxon>Bacillota</taxon>
        <taxon>Bacilli</taxon>
        <taxon>Bacillales</taxon>
        <taxon>Bacillaceae</taxon>
        <taxon>Heyndrickxia</taxon>
    </lineage>
</organism>
<reference evidence="1" key="1">
    <citation type="submission" date="2015-01" db="EMBL/GenBank/DDBJ databases">
        <title>Comparative genome analysis of Bacillus coagulans HM-08, Clostridium butyricum HM-68, Bacillus subtilis HM-66 and Bacillus licheniformis BL-09.</title>
        <authorList>
            <person name="Zhang H."/>
        </authorList>
    </citation>
    <scope>NUCLEOTIDE SEQUENCE [LARGE SCALE GENOMIC DNA]</scope>
    <source>
        <strain evidence="1">HM-08</strain>
    </source>
</reference>
<dbReference type="PATRIC" id="fig|1398.18.peg.3851"/>
<dbReference type="STRING" id="1398.AB434_1455"/>
<evidence type="ECO:0000313" key="1">
    <source>
        <dbReference type="EMBL" id="AJO24689.1"/>
    </source>
</evidence>
<evidence type="ECO:0000313" key="4">
    <source>
        <dbReference type="Proteomes" id="UP000075288"/>
    </source>
</evidence>
<sequence>MGWENTIQALIEEARGRLLDMLMLGQGIEKLWQDRGIT</sequence>
<reference evidence="3" key="2">
    <citation type="submission" date="2015-01" db="EMBL/GenBank/DDBJ databases">
        <title>Comparative genome analysis of Bacillus coagulans HM-08, Clostridium butyricum HM-68, Bacillus subtilis HM-66 and Bacillus paralicheniformis BL-09.</title>
        <authorList>
            <person name="Zhang H."/>
        </authorList>
    </citation>
    <scope>NUCLEOTIDE SEQUENCE [LARGE SCALE GENOMIC DNA]</scope>
    <source>
        <strain evidence="3">HM-08</strain>
    </source>
</reference>
<dbReference type="EMBL" id="CP010525">
    <property type="protein sequence ID" value="AJO24689.1"/>
    <property type="molecule type" value="Genomic_DNA"/>
</dbReference>
<protein>
    <submittedName>
        <fullName evidence="2">Uncharacterized protein</fullName>
    </submittedName>
</protein>
<accession>A0A0C5CD79</accession>
<name>A0A0C5CD79_HEYCO</name>
<dbReference type="EMBL" id="LQYG01000055">
    <property type="protein sequence ID" value="KYC62268.1"/>
    <property type="molecule type" value="Genomic_DNA"/>
</dbReference>